<evidence type="ECO:0000313" key="1">
    <source>
        <dbReference type="EMBL" id="SUZ85155.1"/>
    </source>
</evidence>
<gene>
    <name evidence="1" type="ORF">METZ01_LOCUS38009</name>
</gene>
<organism evidence="1">
    <name type="scientific">marine metagenome</name>
    <dbReference type="NCBI Taxonomy" id="408172"/>
    <lineage>
        <taxon>unclassified sequences</taxon>
        <taxon>metagenomes</taxon>
        <taxon>ecological metagenomes</taxon>
    </lineage>
</organism>
<dbReference type="EMBL" id="UINC01001623">
    <property type="protein sequence ID" value="SUZ85155.1"/>
    <property type="molecule type" value="Genomic_DNA"/>
</dbReference>
<dbReference type="AlphaFoldDB" id="A0A381R0D0"/>
<evidence type="ECO:0008006" key="2">
    <source>
        <dbReference type="Google" id="ProtNLM"/>
    </source>
</evidence>
<name>A0A381R0D0_9ZZZZ</name>
<sequence length="213" mass="23666">MILMKKILSLLVLSVFFCGGLVFAADSASNRKDMTVRLGMKTGIHLMYATSTPFVLEFPGEDWTFGLTYGSGKYSYSYKDYNSSTGYSTKTQNINFSTAEVTGRYYIGNSFNIPFGYASYKISYPDWVYSGATYDIDYSITQLNYGIGNEWTYDWGGYYGIDWYQGGSKLSDTITVKHKSGTETTTTLAQATKTSTDVSAFAGIFVVTFGFGF</sequence>
<accession>A0A381R0D0</accession>
<protein>
    <recommendedName>
        <fullName evidence="2">Outer membrane protein beta-barrel domain-containing protein</fullName>
    </recommendedName>
</protein>
<reference evidence="1" key="1">
    <citation type="submission" date="2018-05" db="EMBL/GenBank/DDBJ databases">
        <authorList>
            <person name="Lanie J.A."/>
            <person name="Ng W.-L."/>
            <person name="Kazmierczak K.M."/>
            <person name="Andrzejewski T.M."/>
            <person name="Davidsen T.M."/>
            <person name="Wayne K.J."/>
            <person name="Tettelin H."/>
            <person name="Glass J.I."/>
            <person name="Rusch D."/>
            <person name="Podicherti R."/>
            <person name="Tsui H.-C.T."/>
            <person name="Winkler M.E."/>
        </authorList>
    </citation>
    <scope>NUCLEOTIDE SEQUENCE</scope>
</reference>
<proteinExistence type="predicted"/>